<dbReference type="Pfam" id="PF13188">
    <property type="entry name" value="PAS_8"/>
    <property type="match status" value="1"/>
</dbReference>
<dbReference type="SUPFAM" id="SSF55785">
    <property type="entry name" value="PYP-like sensor domain (PAS domain)"/>
    <property type="match status" value="1"/>
</dbReference>
<feature type="domain" description="GGDEF" evidence="2">
    <location>
        <begin position="197"/>
        <end position="330"/>
    </location>
</feature>
<dbReference type="PANTHER" id="PTHR44757">
    <property type="entry name" value="DIGUANYLATE CYCLASE DGCP"/>
    <property type="match status" value="1"/>
</dbReference>
<evidence type="ECO:0000259" key="2">
    <source>
        <dbReference type="PROSITE" id="PS50887"/>
    </source>
</evidence>
<sequence length="364" mass="41283">MLENGKIAKVNDAELQQEIALEEFLERVKHTGLSLRDMHIILDALPIPISWAAIPAGKIQFMNRAFKETFGYDESHFETMDAWIEQSYPKMEQQLLAREYWHRLRRADSTGISKVEPLELDVVSADGGIVTVNQRGILLHDIGVGIATFEDVSERKRVEETLRRVAFEDPLTSLGNRRRLSAKWNSIATSYENDVRPMIALILIDLDEFKPINDLLGHDAGDEALFLIANRLRACVRSDDAVFRLGGDEFAILVENMGSPYQAEQVCRRVERALKQPIQIGGTRTVLGASVGVSLYPDDATGLAQLMKHADEALYRIKRASKGGWAWFSPPEATRYPKSSPQRNVHDRERPRNNRPNKSSWQHR</sequence>
<name>A0A285V1Y8_9HYPH</name>
<dbReference type="Pfam" id="PF00990">
    <property type="entry name" value="GGDEF"/>
    <property type="match status" value="1"/>
</dbReference>
<dbReference type="OrthoDB" id="9812260at2"/>
<organism evidence="3 4">
    <name type="scientific">Rhizobium subbaraonis</name>
    <dbReference type="NCBI Taxonomy" id="908946"/>
    <lineage>
        <taxon>Bacteria</taxon>
        <taxon>Pseudomonadati</taxon>
        <taxon>Pseudomonadota</taxon>
        <taxon>Alphaproteobacteria</taxon>
        <taxon>Hyphomicrobiales</taxon>
        <taxon>Rhizobiaceae</taxon>
        <taxon>Rhizobium/Agrobacterium group</taxon>
        <taxon>Rhizobium</taxon>
    </lineage>
</organism>
<dbReference type="SUPFAM" id="SSF55073">
    <property type="entry name" value="Nucleotide cyclase"/>
    <property type="match status" value="1"/>
</dbReference>
<dbReference type="Proteomes" id="UP000219167">
    <property type="component" value="Unassembled WGS sequence"/>
</dbReference>
<dbReference type="NCBIfam" id="TIGR00229">
    <property type="entry name" value="sensory_box"/>
    <property type="match status" value="1"/>
</dbReference>
<reference evidence="3 4" key="1">
    <citation type="submission" date="2017-08" db="EMBL/GenBank/DDBJ databases">
        <authorList>
            <person name="de Groot N.N."/>
        </authorList>
    </citation>
    <scope>NUCLEOTIDE SEQUENCE [LARGE SCALE GENOMIC DNA]</scope>
    <source>
        <strain evidence="3 4">JC85</strain>
    </source>
</reference>
<proteinExistence type="predicted"/>
<dbReference type="EMBL" id="OBQD01000040">
    <property type="protein sequence ID" value="SOC48144.1"/>
    <property type="molecule type" value="Genomic_DNA"/>
</dbReference>
<accession>A0A285V1Y8</accession>
<dbReference type="CDD" id="cd01949">
    <property type="entry name" value="GGDEF"/>
    <property type="match status" value="1"/>
</dbReference>
<keyword evidence="4" id="KW-1185">Reference proteome</keyword>
<evidence type="ECO:0000313" key="4">
    <source>
        <dbReference type="Proteomes" id="UP000219167"/>
    </source>
</evidence>
<dbReference type="AlphaFoldDB" id="A0A285V1Y8"/>
<dbReference type="RefSeq" id="WP_097143283.1">
    <property type="nucleotide sequence ID" value="NZ_OBQD01000040.1"/>
</dbReference>
<feature type="compositionally biased region" description="Polar residues" evidence="1">
    <location>
        <begin position="354"/>
        <end position="364"/>
    </location>
</feature>
<protein>
    <submittedName>
        <fullName evidence="3">PAS domain S-box-containing protein/diguanylate cyclase (GGDEF)-like protein</fullName>
    </submittedName>
</protein>
<dbReference type="InterPro" id="IPR035965">
    <property type="entry name" value="PAS-like_dom_sf"/>
</dbReference>
<dbReference type="InterPro" id="IPR000014">
    <property type="entry name" value="PAS"/>
</dbReference>
<dbReference type="Gene3D" id="3.30.450.20">
    <property type="entry name" value="PAS domain"/>
    <property type="match status" value="1"/>
</dbReference>
<dbReference type="InterPro" id="IPR052155">
    <property type="entry name" value="Biofilm_reg_signaling"/>
</dbReference>
<gene>
    <name evidence="3" type="ORF">SAMN05892877_14014</name>
</gene>
<dbReference type="InterPro" id="IPR029787">
    <property type="entry name" value="Nucleotide_cyclase"/>
</dbReference>
<dbReference type="InterPro" id="IPR000160">
    <property type="entry name" value="GGDEF_dom"/>
</dbReference>
<dbReference type="NCBIfam" id="TIGR00254">
    <property type="entry name" value="GGDEF"/>
    <property type="match status" value="1"/>
</dbReference>
<dbReference type="PANTHER" id="PTHR44757:SF2">
    <property type="entry name" value="BIOFILM ARCHITECTURE MAINTENANCE PROTEIN MBAA"/>
    <property type="match status" value="1"/>
</dbReference>
<dbReference type="SMART" id="SM00267">
    <property type="entry name" value="GGDEF"/>
    <property type="match status" value="1"/>
</dbReference>
<dbReference type="Gene3D" id="3.30.70.270">
    <property type="match status" value="1"/>
</dbReference>
<dbReference type="PROSITE" id="PS50887">
    <property type="entry name" value="GGDEF"/>
    <property type="match status" value="1"/>
</dbReference>
<evidence type="ECO:0000313" key="3">
    <source>
        <dbReference type="EMBL" id="SOC48144.1"/>
    </source>
</evidence>
<feature type="region of interest" description="Disordered" evidence="1">
    <location>
        <begin position="330"/>
        <end position="364"/>
    </location>
</feature>
<dbReference type="InterPro" id="IPR043128">
    <property type="entry name" value="Rev_trsase/Diguanyl_cyclase"/>
</dbReference>
<evidence type="ECO:0000256" key="1">
    <source>
        <dbReference type="SAM" id="MobiDB-lite"/>
    </source>
</evidence>